<evidence type="ECO:0000313" key="3">
    <source>
        <dbReference type="Proteomes" id="UP000308267"/>
    </source>
</evidence>
<accession>A0A4V6RH66</accession>
<evidence type="ECO:0000256" key="1">
    <source>
        <dbReference type="SAM" id="MobiDB-lite"/>
    </source>
</evidence>
<comment type="caution">
    <text evidence="2">The sequence shown here is derived from an EMBL/GenBank/DDBJ whole genome shotgun (WGS) entry which is preliminary data.</text>
</comment>
<name>A0A4V6RH66_OPIFE</name>
<dbReference type="OrthoDB" id="10307949at2759"/>
<organism evidence="2 3">
    <name type="scientific">Opisthorchis felineus</name>
    <dbReference type="NCBI Taxonomy" id="147828"/>
    <lineage>
        <taxon>Eukaryota</taxon>
        <taxon>Metazoa</taxon>
        <taxon>Spiralia</taxon>
        <taxon>Lophotrochozoa</taxon>
        <taxon>Platyhelminthes</taxon>
        <taxon>Trematoda</taxon>
        <taxon>Digenea</taxon>
        <taxon>Opisthorchiida</taxon>
        <taxon>Opisthorchiata</taxon>
        <taxon>Opisthorchiidae</taxon>
        <taxon>Opisthorchis</taxon>
    </lineage>
</organism>
<dbReference type="Proteomes" id="UP000308267">
    <property type="component" value="Unassembled WGS sequence"/>
</dbReference>
<sequence length="208" mass="24524">MSRGLVDGQHEKVKRELRRTADNLYTYMRSWSKTEGDDEEDEAGGTLKQHLPKSELQQIIESELGDDMQKLKEKFLILLVDNYKLREKNTLLRYEVDLHKEELQETSRDLKRLSSFWKEKRRMNRRSLSFPKRSIFHLSAKYECEELTFLKRVTQQQEKEIQSLLKTLSKMKENQVKNLEEKGIRPLKGPCSKGGNLNMTVESSDISD</sequence>
<feature type="compositionally biased region" description="Polar residues" evidence="1">
    <location>
        <begin position="195"/>
        <end position="208"/>
    </location>
</feature>
<dbReference type="AlphaFoldDB" id="A0A4V6RH66"/>
<keyword evidence="3" id="KW-1185">Reference proteome</keyword>
<reference evidence="2 3" key="1">
    <citation type="journal article" date="2019" name="BMC Genomics">
        <title>New insights from Opisthorchis felineus genome: update on genomics of the epidemiologically important liver flukes.</title>
        <authorList>
            <person name="Ershov N.I."/>
            <person name="Mordvinov V.A."/>
            <person name="Prokhortchouk E.B."/>
            <person name="Pakharukova M.Y."/>
            <person name="Gunbin K.V."/>
            <person name="Ustyantsev K."/>
            <person name="Genaev M.A."/>
            <person name="Blinov A.G."/>
            <person name="Mazur A."/>
            <person name="Boulygina E."/>
            <person name="Tsygankova S."/>
            <person name="Khrameeva E."/>
            <person name="Chekanov N."/>
            <person name="Fan G."/>
            <person name="Xiao A."/>
            <person name="Zhang H."/>
            <person name="Xu X."/>
            <person name="Yang H."/>
            <person name="Solovyev V."/>
            <person name="Lee S.M."/>
            <person name="Liu X."/>
            <person name="Afonnikov D.A."/>
            <person name="Skryabin K.G."/>
        </authorList>
    </citation>
    <scope>NUCLEOTIDE SEQUENCE [LARGE SCALE GENOMIC DNA]</scope>
    <source>
        <strain evidence="2">AK-0245</strain>
        <tissue evidence="2">Whole organism</tissue>
    </source>
</reference>
<feature type="region of interest" description="Disordered" evidence="1">
    <location>
        <begin position="184"/>
        <end position="208"/>
    </location>
</feature>
<proteinExistence type="predicted"/>
<evidence type="ECO:0000313" key="2">
    <source>
        <dbReference type="EMBL" id="TGZ72734.1"/>
    </source>
</evidence>
<gene>
    <name evidence="2" type="ORF">CRM22_001888</name>
</gene>
<protein>
    <submittedName>
        <fullName evidence="2">Uncharacterized protein</fullName>
    </submittedName>
</protein>
<dbReference type="EMBL" id="SJOL01003358">
    <property type="protein sequence ID" value="TGZ72734.1"/>
    <property type="molecule type" value="Genomic_DNA"/>
</dbReference>